<proteinExistence type="predicted"/>
<dbReference type="Proteomes" id="UP000694867">
    <property type="component" value="Unplaced"/>
</dbReference>
<dbReference type="Gene3D" id="2.60.40.780">
    <property type="entry name" value="von Hippel-Lindau disease tumour suppressor, beta domain"/>
    <property type="match status" value="1"/>
</dbReference>
<dbReference type="GeneID" id="100897531"/>
<evidence type="ECO:0000259" key="1">
    <source>
        <dbReference type="Pfam" id="PF01847"/>
    </source>
</evidence>
<dbReference type="InterPro" id="IPR024053">
    <property type="entry name" value="VHL_beta_dom"/>
</dbReference>
<protein>
    <submittedName>
        <fullName evidence="3">von Hippel-Lindau disease tumor suppressor-like</fullName>
    </submittedName>
</protein>
<evidence type="ECO:0000313" key="3">
    <source>
        <dbReference type="RefSeq" id="XP_003741632.1"/>
    </source>
</evidence>
<dbReference type="KEGG" id="goe:100897531"/>
<reference evidence="3" key="1">
    <citation type="submission" date="2025-08" db="UniProtKB">
        <authorList>
            <consortium name="RefSeq"/>
        </authorList>
    </citation>
    <scope>IDENTIFICATION</scope>
</reference>
<dbReference type="RefSeq" id="XP_003741632.1">
    <property type="nucleotide sequence ID" value="XM_003741584.1"/>
</dbReference>
<dbReference type="Pfam" id="PF01847">
    <property type="entry name" value="VHL"/>
    <property type="match status" value="1"/>
</dbReference>
<evidence type="ECO:0000313" key="2">
    <source>
        <dbReference type="Proteomes" id="UP000694867"/>
    </source>
</evidence>
<organism evidence="2 3">
    <name type="scientific">Galendromus occidentalis</name>
    <name type="common">western predatory mite</name>
    <dbReference type="NCBI Taxonomy" id="34638"/>
    <lineage>
        <taxon>Eukaryota</taxon>
        <taxon>Metazoa</taxon>
        <taxon>Ecdysozoa</taxon>
        <taxon>Arthropoda</taxon>
        <taxon>Chelicerata</taxon>
        <taxon>Arachnida</taxon>
        <taxon>Acari</taxon>
        <taxon>Parasitiformes</taxon>
        <taxon>Mesostigmata</taxon>
        <taxon>Gamasina</taxon>
        <taxon>Phytoseioidea</taxon>
        <taxon>Phytoseiidae</taxon>
        <taxon>Typhlodrominae</taxon>
        <taxon>Galendromus</taxon>
    </lineage>
</organism>
<accession>A0AAJ6QRT1</accession>
<dbReference type="SUPFAM" id="SSF49468">
    <property type="entry name" value="VHL"/>
    <property type="match status" value="1"/>
</dbReference>
<dbReference type="InterPro" id="IPR037140">
    <property type="entry name" value="VHL_beta_dom_sf"/>
</dbReference>
<feature type="domain" description="von Hippel-Lindau disease tumour suppressor beta" evidence="1">
    <location>
        <begin position="26"/>
        <end position="82"/>
    </location>
</feature>
<name>A0AAJ6QRT1_9ACAR</name>
<gene>
    <name evidence="3" type="primary">LOC100897531</name>
</gene>
<keyword evidence="2" id="KW-1185">Reference proteome</keyword>
<dbReference type="AlphaFoldDB" id="A0AAJ6QRT1"/>
<dbReference type="InterPro" id="IPR036208">
    <property type="entry name" value="VHL_sf"/>
</dbReference>
<sequence>MSNLNATPWIRLYSQESAIDRRAYYRFVNASPREVELAWYDYDGGKHIFYNIPPRAFRDIDTFEGHPWQAFEKHYHRALLLRGRFFLCAKRSERLTRLQVLITEPVYSLKSLCLGVLCLSASDDDVQELPRNLIRDLVTYRVYRFTC</sequence>